<feature type="domain" description="HTH tetR-type" evidence="3">
    <location>
        <begin position="10"/>
        <end position="70"/>
    </location>
</feature>
<dbReference type="SUPFAM" id="SSF46689">
    <property type="entry name" value="Homeodomain-like"/>
    <property type="match status" value="1"/>
</dbReference>
<keyword evidence="1 2" id="KW-0238">DNA-binding</keyword>
<gene>
    <name evidence="4" type="ORF">IAD01_01390</name>
</gene>
<dbReference type="PROSITE" id="PS50977">
    <property type="entry name" value="HTH_TETR_2"/>
    <property type="match status" value="1"/>
</dbReference>
<proteinExistence type="predicted"/>
<protein>
    <submittedName>
        <fullName evidence="4">TetR family transcriptional regulator</fullName>
    </submittedName>
</protein>
<dbReference type="InterPro" id="IPR009057">
    <property type="entry name" value="Homeodomain-like_sf"/>
</dbReference>
<evidence type="ECO:0000313" key="5">
    <source>
        <dbReference type="Proteomes" id="UP000823982"/>
    </source>
</evidence>
<feature type="DNA-binding region" description="H-T-H motif" evidence="2">
    <location>
        <begin position="33"/>
        <end position="52"/>
    </location>
</feature>
<evidence type="ECO:0000313" key="4">
    <source>
        <dbReference type="EMBL" id="HIS24043.1"/>
    </source>
</evidence>
<evidence type="ECO:0000256" key="2">
    <source>
        <dbReference type="PROSITE-ProRule" id="PRU00335"/>
    </source>
</evidence>
<accession>A0A9D1JH97</accession>
<reference evidence="4" key="2">
    <citation type="journal article" date="2021" name="PeerJ">
        <title>Extensive microbial diversity within the chicken gut microbiome revealed by metagenomics and culture.</title>
        <authorList>
            <person name="Gilroy R."/>
            <person name="Ravi A."/>
            <person name="Getino M."/>
            <person name="Pursley I."/>
            <person name="Horton D.L."/>
            <person name="Alikhan N.F."/>
            <person name="Baker D."/>
            <person name="Gharbi K."/>
            <person name="Hall N."/>
            <person name="Watson M."/>
            <person name="Adriaenssens E.M."/>
            <person name="Foster-Nyarko E."/>
            <person name="Jarju S."/>
            <person name="Secka A."/>
            <person name="Antonio M."/>
            <person name="Oren A."/>
            <person name="Chaudhuri R.R."/>
            <person name="La Ragione R."/>
            <person name="Hildebrand F."/>
            <person name="Pallen M.J."/>
        </authorList>
    </citation>
    <scope>NUCLEOTIDE SEQUENCE</scope>
    <source>
        <strain evidence="4">CHK157-1446</strain>
    </source>
</reference>
<dbReference type="InterPro" id="IPR050624">
    <property type="entry name" value="HTH-type_Tx_Regulator"/>
</dbReference>
<organism evidence="4 5">
    <name type="scientific">Candidatus Faeciplasma gallinarum</name>
    <dbReference type="NCBI Taxonomy" id="2840799"/>
    <lineage>
        <taxon>Bacteria</taxon>
        <taxon>Bacillati</taxon>
        <taxon>Bacillota</taxon>
        <taxon>Clostridia</taxon>
        <taxon>Eubacteriales</taxon>
        <taxon>Oscillospiraceae</taxon>
        <taxon>Oscillospiraceae incertae sedis</taxon>
        <taxon>Candidatus Faeciplasma</taxon>
    </lineage>
</organism>
<sequence length="220" mass="25023">MPKGSLELTQLRKDEIINACASLYETMSFKDITIRDIANRTSFTRTSVYNYFQTKEEIFLALLQREYEAWIVDLKSLAQADSLDVDALADGMAKTLTKRGCMLKLVSMNLYDMESNSRLENLVEFKKVYAEAIGVISLCIKNACPAASKEDINGFIYAFLPFLFGVYPYTNHTEKQKSAIKLAGVENIEHSVYEITRGIVSRLLRSLTFPKHDFKKTDDP</sequence>
<dbReference type="InterPro" id="IPR001647">
    <property type="entry name" value="HTH_TetR"/>
</dbReference>
<name>A0A9D1JH97_9FIRM</name>
<dbReference type="Gene3D" id="1.10.357.10">
    <property type="entry name" value="Tetracycline Repressor, domain 2"/>
    <property type="match status" value="1"/>
</dbReference>
<dbReference type="PANTHER" id="PTHR43479:SF11">
    <property type="entry name" value="ACREF_ENVCD OPERON REPRESSOR-RELATED"/>
    <property type="match status" value="1"/>
</dbReference>
<dbReference type="Pfam" id="PF17929">
    <property type="entry name" value="TetR_C_34"/>
    <property type="match status" value="1"/>
</dbReference>
<dbReference type="EMBL" id="DVIR01000011">
    <property type="protein sequence ID" value="HIS24043.1"/>
    <property type="molecule type" value="Genomic_DNA"/>
</dbReference>
<dbReference type="Pfam" id="PF00440">
    <property type="entry name" value="TetR_N"/>
    <property type="match status" value="1"/>
</dbReference>
<dbReference type="InterPro" id="IPR041483">
    <property type="entry name" value="TetR_C_34"/>
</dbReference>
<dbReference type="GO" id="GO:0003677">
    <property type="term" value="F:DNA binding"/>
    <property type="evidence" value="ECO:0007669"/>
    <property type="project" value="UniProtKB-UniRule"/>
</dbReference>
<evidence type="ECO:0000256" key="1">
    <source>
        <dbReference type="ARBA" id="ARBA00023125"/>
    </source>
</evidence>
<dbReference type="Proteomes" id="UP000823982">
    <property type="component" value="Unassembled WGS sequence"/>
</dbReference>
<evidence type="ECO:0000259" key="3">
    <source>
        <dbReference type="PROSITE" id="PS50977"/>
    </source>
</evidence>
<reference evidence="4" key="1">
    <citation type="submission" date="2020-10" db="EMBL/GenBank/DDBJ databases">
        <authorList>
            <person name="Gilroy R."/>
        </authorList>
    </citation>
    <scope>NUCLEOTIDE SEQUENCE</scope>
    <source>
        <strain evidence="4">CHK157-1446</strain>
    </source>
</reference>
<dbReference type="AlphaFoldDB" id="A0A9D1JH97"/>
<comment type="caution">
    <text evidence="4">The sequence shown here is derived from an EMBL/GenBank/DDBJ whole genome shotgun (WGS) entry which is preliminary data.</text>
</comment>
<dbReference type="PANTHER" id="PTHR43479">
    <property type="entry name" value="ACREF/ENVCD OPERON REPRESSOR-RELATED"/>
    <property type="match status" value="1"/>
</dbReference>